<feature type="region of interest" description="Disordered" evidence="1">
    <location>
        <begin position="559"/>
        <end position="579"/>
    </location>
</feature>
<evidence type="ECO:0000313" key="2">
    <source>
        <dbReference type="EMBL" id="MDQ7251282.1"/>
    </source>
</evidence>
<feature type="compositionally biased region" description="Basic and acidic residues" evidence="1">
    <location>
        <begin position="561"/>
        <end position="575"/>
    </location>
</feature>
<comment type="caution">
    <text evidence="2">The sequence shown here is derived from an EMBL/GenBank/DDBJ whole genome shotgun (WGS) entry which is preliminary data.</text>
</comment>
<dbReference type="Proteomes" id="UP001230156">
    <property type="component" value="Unassembled WGS sequence"/>
</dbReference>
<name>A0ABU0YU89_9PROT</name>
<evidence type="ECO:0000256" key="1">
    <source>
        <dbReference type="SAM" id="MobiDB-lite"/>
    </source>
</evidence>
<dbReference type="RefSeq" id="WP_379961504.1">
    <property type="nucleotide sequence ID" value="NZ_JAUYVI010000010.1"/>
</dbReference>
<proteinExistence type="predicted"/>
<feature type="region of interest" description="Disordered" evidence="1">
    <location>
        <begin position="357"/>
        <end position="379"/>
    </location>
</feature>
<reference evidence="3" key="1">
    <citation type="submission" date="2023-08" db="EMBL/GenBank/DDBJ databases">
        <title>Rhodospirillaceae gen. nov., a novel taxon isolated from the Yangtze River Yuezi River estuary sludge.</title>
        <authorList>
            <person name="Ruan L."/>
        </authorList>
    </citation>
    <scope>NUCLEOTIDE SEQUENCE [LARGE SCALE GENOMIC DNA]</scope>
    <source>
        <strain evidence="3">R-7</strain>
    </source>
</reference>
<dbReference type="PROSITE" id="PS51257">
    <property type="entry name" value="PROKAR_LIPOPROTEIN"/>
    <property type="match status" value="1"/>
</dbReference>
<accession>A0ABU0YU89</accession>
<dbReference type="EMBL" id="JAUYVI010000010">
    <property type="protein sequence ID" value="MDQ7251282.1"/>
    <property type="molecule type" value="Genomic_DNA"/>
</dbReference>
<keyword evidence="3" id="KW-1185">Reference proteome</keyword>
<protein>
    <submittedName>
        <fullName evidence="2">Uncharacterized protein</fullName>
    </submittedName>
</protein>
<organism evidence="2 3">
    <name type="scientific">Dongia sedimenti</name>
    <dbReference type="NCBI Taxonomy" id="3064282"/>
    <lineage>
        <taxon>Bacteria</taxon>
        <taxon>Pseudomonadati</taxon>
        <taxon>Pseudomonadota</taxon>
        <taxon>Alphaproteobacteria</taxon>
        <taxon>Rhodospirillales</taxon>
        <taxon>Dongiaceae</taxon>
        <taxon>Dongia</taxon>
    </lineage>
</organism>
<evidence type="ECO:0000313" key="3">
    <source>
        <dbReference type="Proteomes" id="UP001230156"/>
    </source>
</evidence>
<gene>
    <name evidence="2" type="ORF">Q8A70_26590</name>
</gene>
<sequence>MRTHWAKFPIISAMAVLGLAACKFEGEKQATRQRLDEAGDAIAMAMPKEPLQAAISGISGSAIAEYATACRHQLIVSPGGGCSEPAIAGALGVDALSAPDPAELALWQEVGGSTQIAAQVAARLQGAEQELVRAAVRAHWVWAEKAENVAQILKSALIGAQGESLATAPVRISAFALMDEAKIRSALRYVGGELQILALRPDSAPVAETIESAKRIKSELERALELTPTIGDLRSQIVETADNADFDAALAATPAAVVAAPSLAGLGVAAPIADTPTFFAGAQAFGAARRLVDLPQATDAFPDPLTKEAAQQLIDDCRAVRVFSPSAATELCDDNPALAWAVSQAAKLGLSGVEGLGPSPAADGSGPNGPVESTGVAGSHQAKVRAIAGTLTPEDAAHLQAVARHVGELNVEFAKAAAAGYLEAQLKVEVRLELMSVALRAGSSDPSVAKDPIRWLTKETLSAGLREAQRHQRMLNSVMALADHPDLETTKQAVDARVARFEQALSNHPSAEDLLKLVQSVDPEKTKILLAEQEPQLKKIMARKKELWVGRFGALPQSFTDDYRGPRGPPDDPTKPRSPRALRALMGLGEDADQALRTVSTLRAEYNEFHALLGGDAATAKQWSGLNRFEKWLAANLSDRDLAIAHVRIRRLSSVPSAELAPGWSGLDDAIKVMREALEGEVTERLSHPGGGYPPKYPPGAKAFQELATRYLVERSSWTAAEQAEYLGMAQRWYGDKAAMPAAVESRVREIIDSSLDRDLKRVKTLTVDMFGSDGHGGLLDIAARSTRPLTEAQYAALQKAKDSTGKAAIVLAGRIEFAVAKGLASAQRPDDLDGVKLWIRNLGADPPPTAPPVAPAPDGPVGGGGAGWLFADAGLERSIVETDVALIEARAAFDATAEIRQATVAELPLVGTETGRSALPASSMEPAADGQRWKNGSFDFKSALQHEDQTARYPSRLQDWRGFLNEEGKPFEYKRYVLNFTDFRAVGGGIHLGGVAEPATQADGEKAAGSILRLESDDTLALTTGTGERYVYGPVDPRVLKALYAFVRSDPKSNLGISVGAAGGGQGASVANGFVVLLDPHFVDNPVGQDLYLADAIPWDLDQAKLPNGADNPIALEFGKALAVFHAKDSDISDGIVKLFAGSEDVLTGSDWRKALDGAAPSYGIIALVGSAASDPDLIEKATEARLSTIVEARTPLELDRLRKLRALLSTKGYSAADIREADRILQGGTSLSILSIGGGKQLADAFRRDAGGKEEIHDLALLSDGKELEATKALQRAIRSKYGNDAAHDAEAIVAQYPELAPAARATAVAVDSAILAASVLRPKSGDPFYDINVVRAIARTLLLPTGEAGWKKPSPAGVADRITYWLDASLTLATLMDSEATFHLAEGRIQLANKMIYAYARSAVIPEANGIRIRQTDDAFVAAERDATLGAVATDGFFKLSDSYPPLKRVREYAEIAAFLRWAIYESAKSSKPPVIVDFSRLATVAYRDRSSTPTPDIALHKVANE</sequence>